<dbReference type="GO" id="GO:0009083">
    <property type="term" value="P:branched-chain amino acid catabolic process"/>
    <property type="evidence" value="ECO:0007669"/>
    <property type="project" value="TreeGrafter"/>
</dbReference>
<dbReference type="eggNOG" id="COG1071">
    <property type="taxonomic scope" value="Bacteria"/>
</dbReference>
<dbReference type="AlphaFoldDB" id="A0A076N1H2"/>
<dbReference type="SUPFAM" id="SSF52518">
    <property type="entry name" value="Thiamin diphosphate-binding fold (THDP-binding)"/>
    <property type="match status" value="2"/>
</dbReference>
<evidence type="ECO:0000259" key="7">
    <source>
        <dbReference type="SMART" id="SM00861"/>
    </source>
</evidence>
<evidence type="ECO:0000313" key="9">
    <source>
        <dbReference type="Proteomes" id="UP000062973"/>
    </source>
</evidence>
<organism evidence="8 9">
    <name type="scientific">Amycolatopsis methanolica 239</name>
    <dbReference type="NCBI Taxonomy" id="1068978"/>
    <lineage>
        <taxon>Bacteria</taxon>
        <taxon>Bacillati</taxon>
        <taxon>Actinomycetota</taxon>
        <taxon>Actinomycetes</taxon>
        <taxon>Pseudonocardiales</taxon>
        <taxon>Pseudonocardiaceae</taxon>
        <taxon>Amycolatopsis</taxon>
        <taxon>Amycolatopsis methanolica group</taxon>
    </lineage>
</organism>
<dbReference type="PANTHER" id="PTHR42980:SF1">
    <property type="entry name" value="2-OXOISOVALERATE DEHYDROGENASE SUBUNIT BETA, MITOCHONDRIAL"/>
    <property type="match status" value="1"/>
</dbReference>
<dbReference type="GO" id="GO:0007584">
    <property type="term" value="P:response to nutrient"/>
    <property type="evidence" value="ECO:0007669"/>
    <property type="project" value="TreeGrafter"/>
</dbReference>
<dbReference type="EMBL" id="CP009110">
    <property type="protein sequence ID" value="AIJ23757.1"/>
    <property type="molecule type" value="Genomic_DNA"/>
</dbReference>
<gene>
    <name evidence="8" type="primary">pdhA</name>
    <name evidence="8" type="ORF">AMETH_3665</name>
</gene>
<dbReference type="InterPro" id="IPR033248">
    <property type="entry name" value="Transketolase_C"/>
</dbReference>
<dbReference type="GO" id="GO:0004591">
    <property type="term" value="F:oxoglutarate dehydrogenase (succinyl-transferring) activity"/>
    <property type="evidence" value="ECO:0007669"/>
    <property type="project" value="UniProtKB-EC"/>
</dbReference>
<dbReference type="Pfam" id="PF00676">
    <property type="entry name" value="E1_dh"/>
    <property type="match status" value="2"/>
</dbReference>
<comment type="cofactor">
    <cofactor evidence="1">
        <name>thiamine diphosphate</name>
        <dbReference type="ChEBI" id="CHEBI:58937"/>
    </cofactor>
</comment>
<keyword evidence="4" id="KW-0786">Thiamine pyrophosphate</keyword>
<protein>
    <submittedName>
        <fullName evidence="8">2-oxoisovalerate dehydrogenase E1 component, beta subunit</fullName>
    </submittedName>
</protein>
<feature type="region of interest" description="Disordered" evidence="6">
    <location>
        <begin position="123"/>
        <end position="160"/>
    </location>
</feature>
<reference evidence="8 9" key="1">
    <citation type="submission" date="2014-07" db="EMBL/GenBank/DDBJ databases">
        <title>Whole Genome Sequence of the Amycolatopsis methanolica 239.</title>
        <authorList>
            <person name="Tang B."/>
        </authorList>
    </citation>
    <scope>NUCLEOTIDE SEQUENCE [LARGE SCALE GENOMIC DNA]</scope>
    <source>
        <strain evidence="8 9">239</strain>
    </source>
</reference>
<dbReference type="InterPro" id="IPR005475">
    <property type="entry name" value="Transketolase-like_Pyr-bd"/>
</dbReference>
<dbReference type="SMART" id="SM00861">
    <property type="entry name" value="Transket_pyr"/>
    <property type="match status" value="1"/>
</dbReference>
<keyword evidence="3" id="KW-0560">Oxidoreductase</keyword>
<dbReference type="GO" id="GO:0006099">
    <property type="term" value="P:tricarboxylic acid cycle"/>
    <property type="evidence" value="ECO:0007669"/>
    <property type="project" value="UniProtKB-KW"/>
</dbReference>
<dbReference type="PATRIC" id="fig|1068978.7.peg.3917"/>
<feature type="compositionally biased region" description="Basic residues" evidence="6">
    <location>
        <begin position="437"/>
        <end position="453"/>
    </location>
</feature>
<evidence type="ECO:0000256" key="3">
    <source>
        <dbReference type="ARBA" id="ARBA00023002"/>
    </source>
</evidence>
<evidence type="ECO:0000256" key="5">
    <source>
        <dbReference type="ARBA" id="ARBA00051911"/>
    </source>
</evidence>
<keyword evidence="2" id="KW-0816">Tricarboxylic acid cycle</keyword>
<dbReference type="InterPro" id="IPR001017">
    <property type="entry name" value="DH_E1"/>
</dbReference>
<evidence type="ECO:0000256" key="4">
    <source>
        <dbReference type="ARBA" id="ARBA00023052"/>
    </source>
</evidence>
<feature type="compositionally biased region" description="Basic residues" evidence="6">
    <location>
        <begin position="123"/>
        <end position="132"/>
    </location>
</feature>
<feature type="region of interest" description="Disordered" evidence="6">
    <location>
        <begin position="430"/>
        <end position="506"/>
    </location>
</feature>
<dbReference type="GO" id="GO:0000287">
    <property type="term" value="F:magnesium ion binding"/>
    <property type="evidence" value="ECO:0007669"/>
    <property type="project" value="UniProtKB-ARBA"/>
</dbReference>
<dbReference type="SUPFAM" id="SSF52922">
    <property type="entry name" value="TK C-terminal domain-like"/>
    <property type="match status" value="1"/>
</dbReference>
<dbReference type="InterPro" id="IPR009014">
    <property type="entry name" value="Transketo_C/PFOR_II"/>
</dbReference>
<dbReference type="eggNOG" id="COG0022">
    <property type="taxonomic scope" value="Bacteria"/>
</dbReference>
<comment type="catalytic activity">
    <reaction evidence="5">
        <text>N(6)-[(R)-lipoyl]-L-lysyl-[protein] + 2-oxoglutarate + H(+) = N(6)-[(R)-S(8)-succinyldihydrolipoyl]-L-lysyl-[protein] + CO2</text>
        <dbReference type="Rhea" id="RHEA:12188"/>
        <dbReference type="Rhea" id="RHEA-COMP:10474"/>
        <dbReference type="Rhea" id="RHEA-COMP:20092"/>
        <dbReference type="ChEBI" id="CHEBI:15378"/>
        <dbReference type="ChEBI" id="CHEBI:16526"/>
        <dbReference type="ChEBI" id="CHEBI:16810"/>
        <dbReference type="ChEBI" id="CHEBI:83099"/>
        <dbReference type="ChEBI" id="CHEBI:83120"/>
        <dbReference type="EC" id="1.2.4.2"/>
    </reaction>
</comment>
<dbReference type="Gene3D" id="3.40.50.970">
    <property type="match status" value="3"/>
</dbReference>
<name>A0A076N1H2_AMYME</name>
<keyword evidence="9" id="KW-1185">Reference proteome</keyword>
<evidence type="ECO:0000256" key="2">
    <source>
        <dbReference type="ARBA" id="ARBA00022532"/>
    </source>
</evidence>
<dbReference type="KEGG" id="amq:AMETH_3665"/>
<proteinExistence type="predicted"/>
<sequence>MSSIASTRVPDEAAAPVRLADERGALVGEQPLPPVAALVAGYRGLLLARRLNERAGALVRQGRLAVYPSSRGQEACQVACAQVLAEGDWRFPTYRDTAAVAARGVDRRRGADHAARRLALRLRPGRPPRHPAGHPARDTTAARRRRRARGPAQGQGQNNKYAISVPLARPSVAPSLAAKAVGYGMPGVLVDGNDFAALTVVLGEAVARARAGGGPTLVDADTYRMDSHTNADDATRYRTDDEEAGWVQRDPLTRLRTHLAETGALGEEREAEFAAAAEEMAAHVRAGIGAETPVDPEELFAHVYATPTPQLAEQRAALRDAMTADDRVVVFGEDVGQLSGVFRVTDGLHRDFGEARCFDTPLAEPGIVGLAVGMALNGMRPVVEMQFDAFAYPAFEHIASHVAKLGNRTRGCRWSSASLRRRHRRGGAPLRLLRGLLRPHPRPDRRHPGHQRLRPAACGDRQPRPGGVPRTEEALLRQGGGRRRRGRPADRAGDRAQARPGRHPDRLRPVALAAAEQAATEGRDLGMVDLRSIVPFDDDTVCAEVRRTGRAVVIAEAPGFASVAAEIAARVTERCFHHLEAPVRRVTGFDVPYPAPKLEHHFPPGTDRILDAADTLQWQDSWAVRAR</sequence>
<evidence type="ECO:0000256" key="1">
    <source>
        <dbReference type="ARBA" id="ARBA00001964"/>
    </source>
</evidence>
<dbReference type="PANTHER" id="PTHR42980">
    <property type="entry name" value="2-OXOISOVALERATE DEHYDROGENASE SUBUNIT BETA-RELATED"/>
    <property type="match status" value="1"/>
</dbReference>
<dbReference type="Pfam" id="PF02780">
    <property type="entry name" value="Transketolase_C"/>
    <property type="match status" value="1"/>
</dbReference>
<dbReference type="HOGENOM" id="CLU_435931_0_0_11"/>
<feature type="domain" description="Transketolase-like pyrimidine-binding" evidence="7">
    <location>
        <begin position="307"/>
        <end position="500"/>
    </location>
</feature>
<dbReference type="STRING" id="1068978.AMETH_3665"/>
<evidence type="ECO:0000313" key="8">
    <source>
        <dbReference type="EMBL" id="AIJ23757.1"/>
    </source>
</evidence>
<dbReference type="Gene3D" id="3.40.50.920">
    <property type="match status" value="1"/>
</dbReference>
<dbReference type="Pfam" id="PF02779">
    <property type="entry name" value="Transket_pyr"/>
    <property type="match status" value="1"/>
</dbReference>
<evidence type="ECO:0000256" key="6">
    <source>
        <dbReference type="SAM" id="MobiDB-lite"/>
    </source>
</evidence>
<dbReference type="Proteomes" id="UP000062973">
    <property type="component" value="Chromosome"/>
</dbReference>
<dbReference type="InterPro" id="IPR029061">
    <property type="entry name" value="THDP-binding"/>
</dbReference>
<feature type="compositionally biased region" description="Basic and acidic residues" evidence="6">
    <location>
        <begin position="487"/>
        <end position="506"/>
    </location>
</feature>
<accession>A0A076N1H2</accession>